<feature type="region of interest" description="Disordered" evidence="1">
    <location>
        <begin position="225"/>
        <end position="276"/>
    </location>
</feature>
<proteinExistence type="predicted"/>
<dbReference type="AlphaFoldDB" id="A0A7Y2KTC2"/>
<accession>A0A7Y2KTC2</accession>
<evidence type="ECO:0000313" key="3">
    <source>
        <dbReference type="Proteomes" id="UP000550136"/>
    </source>
</evidence>
<evidence type="ECO:0000313" key="2">
    <source>
        <dbReference type="EMBL" id="NNG59794.1"/>
    </source>
</evidence>
<feature type="compositionally biased region" description="Basic and acidic residues" evidence="1">
    <location>
        <begin position="31"/>
        <end position="42"/>
    </location>
</feature>
<dbReference type="RefSeq" id="WP_170171028.1">
    <property type="nucleotide sequence ID" value="NZ_JABEOU010000064.1"/>
</dbReference>
<feature type="region of interest" description="Disordered" evidence="1">
    <location>
        <begin position="1"/>
        <end position="45"/>
    </location>
</feature>
<gene>
    <name evidence="2" type="ORF">HKX06_20850</name>
</gene>
<sequence length="1054" mass="110273">MQQKMPWEEDWSQPHAAPMPGGGYPTITIPRDPRQVARENDASARAAVEQQLRLQAATRDAVRFSERNKPTLPAGYMMGPDGKTAVRIPGLPPEKGPEQPGQRDLDSVRAEALDKIRLARSLQQRSRDGWFATGFGASTMGSIGGTGAYDVRQDTETLKNAGALTRIMEMAKQNGGKNPLTPLSNSDFQALASSLSNLDTSQSDGQYQANVQRVIDLYTRAYQGAGGTDLEGDLDPAKRRRRNGPPVIGGGMPGSPPPTAGGQPTRSTTYYGDGGNGGGGAATLATGATKTERDPSLAGVNARVASMLRSGASDAAVRDYLAQVGARADPASVNAVFEFRRRNPGYKGGYSVNLENREVPTTGWERFAASPTGTGMYAALDGGLGGLTDEIASVAGGGDLADLNARKQLAFATNPKAAFTGQALGTASSMYGLGALGRTAGITSRLANPQLAGDIAFGAFSGAGQSNDNRLLGGTLGAAGGVAGNVIGNGVAGGVGALARTRPGMAVTNRARGMFGAPMLPTAQPLGAADNTILSAINRAGMDDVTGALTEARGLNIPMSLADTNPNLRELAGAAVRRSPTASSFAENALLPRARGQYDRFTSSVETNLGPTTNIPQRSAEMMGQARTAAADLYDRAYGNPVPSTPELDAVLGTPFGRQALGRARTIAANERRSPDELGFALDEQGNVALNPRPNDAIAQHLGARAEFEAAQDAYRAARQSPTANVDQARDRMLGARENLRIAEARLRAAPDPNSAASVPAYTTQTLDYVKRGMDDVLEEQRNPITGRLVLDEAGRAQNQVRGQLLDEVDRLNPDFAAARQAYAGPMASRDALSRGVDAYGLHPDELGMQVAGQSPEHLAQMQLGYRGAMVDHAGRVRDSGNPWDATLGSPVARDRLGAVYPNNPGVDRMLRQLDLERQLSQTTTAVLGNSRTARNQIADQAFASSPLIEGALHAGAAVATHGASVPGTAARLAGTGLKDRLALGLGKRAEAKADAIAPVLLNPDPNAAIAKALELLAQQRAWQDLVARTTPRRPLGMFGRVAGSQAAVVPLNR</sequence>
<evidence type="ECO:0000256" key="1">
    <source>
        <dbReference type="SAM" id="MobiDB-lite"/>
    </source>
</evidence>
<reference evidence="2 3" key="1">
    <citation type="submission" date="2020-05" db="EMBL/GenBank/DDBJ databases">
        <title>Draft Genome Sequences of Sphingomonas sp. Isolated from the International Space Station.</title>
        <authorList>
            <person name="Bijlani S."/>
            <person name="Singh N.K."/>
            <person name="Mason C.E."/>
            <person name="Wang C.C."/>
            <person name="Venkateswaran K."/>
        </authorList>
    </citation>
    <scope>NUCLEOTIDE SEQUENCE [LARGE SCALE GENOMIC DNA]</scope>
    <source>
        <strain evidence="2 3">FKI-L5-BR-P1</strain>
    </source>
</reference>
<protein>
    <submittedName>
        <fullName evidence="2">Uncharacterized protein</fullName>
    </submittedName>
</protein>
<comment type="caution">
    <text evidence="2">The sequence shown here is derived from an EMBL/GenBank/DDBJ whole genome shotgun (WGS) entry which is preliminary data.</text>
</comment>
<organism evidence="2 3">
    <name type="scientific">Sphingomonas paucimobilis</name>
    <name type="common">Pseudomonas paucimobilis</name>
    <dbReference type="NCBI Taxonomy" id="13689"/>
    <lineage>
        <taxon>Bacteria</taxon>
        <taxon>Pseudomonadati</taxon>
        <taxon>Pseudomonadota</taxon>
        <taxon>Alphaproteobacteria</taxon>
        <taxon>Sphingomonadales</taxon>
        <taxon>Sphingomonadaceae</taxon>
        <taxon>Sphingomonas</taxon>
    </lineage>
</organism>
<name>A0A7Y2KTC2_SPHPI</name>
<dbReference type="Proteomes" id="UP000550136">
    <property type="component" value="Unassembled WGS sequence"/>
</dbReference>
<dbReference type="EMBL" id="JABEOU010000064">
    <property type="protein sequence ID" value="NNG59794.1"/>
    <property type="molecule type" value="Genomic_DNA"/>
</dbReference>